<accession>A0AAD5BNL7</accession>
<protein>
    <submittedName>
        <fullName evidence="1">Uncharacterized protein</fullName>
    </submittedName>
</protein>
<dbReference type="Proteomes" id="UP001206925">
    <property type="component" value="Unassembled WGS sequence"/>
</dbReference>
<comment type="caution">
    <text evidence="1">The sequence shown here is derived from an EMBL/GenBank/DDBJ whole genome shotgun (WGS) entry which is preliminary data.</text>
</comment>
<name>A0AAD5BNL7_AMBAR</name>
<evidence type="ECO:0000313" key="1">
    <source>
        <dbReference type="EMBL" id="KAI7725676.1"/>
    </source>
</evidence>
<sequence length="86" mass="9830">MPEGKRRRDLRGTYQEDVRFNPDHNMLIVHSVRTSIPLTSHCTCKASVQQKQASMVAFTGTSLLKKAIRKGQMTYENNPFFDLNMG</sequence>
<evidence type="ECO:0000313" key="2">
    <source>
        <dbReference type="Proteomes" id="UP001206925"/>
    </source>
</evidence>
<proteinExistence type="predicted"/>
<dbReference type="AlphaFoldDB" id="A0AAD5BNL7"/>
<reference evidence="1" key="1">
    <citation type="submission" date="2022-06" db="EMBL/GenBank/DDBJ databases">
        <title>Uncovering the hologenomic basis of an extraordinary plant invasion.</title>
        <authorList>
            <person name="Bieker V.C."/>
            <person name="Martin M.D."/>
            <person name="Gilbert T."/>
            <person name="Hodgins K."/>
            <person name="Battlay P."/>
            <person name="Petersen B."/>
            <person name="Wilson J."/>
        </authorList>
    </citation>
    <scope>NUCLEOTIDE SEQUENCE</scope>
    <source>
        <strain evidence="1">AA19_3_7</strain>
        <tissue evidence="1">Leaf</tissue>
    </source>
</reference>
<gene>
    <name evidence="1" type="ORF">M8C21_000277</name>
</gene>
<dbReference type="EMBL" id="JAMZMK010011881">
    <property type="protein sequence ID" value="KAI7725676.1"/>
    <property type="molecule type" value="Genomic_DNA"/>
</dbReference>
<keyword evidence="2" id="KW-1185">Reference proteome</keyword>
<organism evidence="1 2">
    <name type="scientific">Ambrosia artemisiifolia</name>
    <name type="common">Common ragweed</name>
    <dbReference type="NCBI Taxonomy" id="4212"/>
    <lineage>
        <taxon>Eukaryota</taxon>
        <taxon>Viridiplantae</taxon>
        <taxon>Streptophyta</taxon>
        <taxon>Embryophyta</taxon>
        <taxon>Tracheophyta</taxon>
        <taxon>Spermatophyta</taxon>
        <taxon>Magnoliopsida</taxon>
        <taxon>eudicotyledons</taxon>
        <taxon>Gunneridae</taxon>
        <taxon>Pentapetalae</taxon>
        <taxon>asterids</taxon>
        <taxon>campanulids</taxon>
        <taxon>Asterales</taxon>
        <taxon>Asteraceae</taxon>
        <taxon>Asteroideae</taxon>
        <taxon>Heliantheae alliance</taxon>
        <taxon>Heliantheae</taxon>
        <taxon>Ambrosia</taxon>
    </lineage>
</organism>